<proteinExistence type="predicted"/>
<dbReference type="AlphaFoldDB" id="A0A401LQK9"/>
<keyword evidence="1" id="KW-0732">Signal</keyword>
<accession>A0A401LQK9</accession>
<reference evidence="2 3" key="1">
    <citation type="submission" date="2018-10" db="EMBL/GenBank/DDBJ databases">
        <title>Draft Genome Sequence of Bacteroides sp. KCTC 15687.</title>
        <authorList>
            <person name="Yu S.Y."/>
            <person name="Kim J.S."/>
            <person name="Oh B.S."/>
            <person name="Park S.H."/>
            <person name="Kang S.W."/>
            <person name="Park J.E."/>
            <person name="Choi S.H."/>
            <person name="Han K.I."/>
            <person name="Lee K.C."/>
            <person name="Eom M.K."/>
            <person name="Suh M.K."/>
            <person name="Lee D.H."/>
            <person name="Yoon H."/>
            <person name="Kim B."/>
            <person name="Yang S.J."/>
            <person name="Lee J.S."/>
            <person name="Lee J.H."/>
        </authorList>
    </citation>
    <scope>NUCLEOTIDE SEQUENCE [LARGE SCALE GENOMIC DNA]</scope>
    <source>
        <strain evidence="2 3">KCTC 15687</strain>
    </source>
</reference>
<name>A0A401LQK9_9BACE</name>
<sequence>MILLSGLLVASSLWAQDSSSDVEDETGKVPVKAYFENGKFHFSSKNEKFHLWFDNRIYLDAVVYSPSSDYPI</sequence>
<organism evidence="2 3">
    <name type="scientific">Bacteroides faecalis</name>
    <dbReference type="NCBI Taxonomy" id="2447885"/>
    <lineage>
        <taxon>Bacteria</taxon>
        <taxon>Pseudomonadati</taxon>
        <taxon>Bacteroidota</taxon>
        <taxon>Bacteroidia</taxon>
        <taxon>Bacteroidales</taxon>
        <taxon>Bacteroidaceae</taxon>
        <taxon>Bacteroides</taxon>
    </lineage>
</organism>
<evidence type="ECO:0000256" key="1">
    <source>
        <dbReference type="SAM" id="SignalP"/>
    </source>
</evidence>
<feature type="signal peptide" evidence="1">
    <location>
        <begin position="1"/>
        <end position="15"/>
    </location>
</feature>
<gene>
    <name evidence="2" type="ORF">KGMB02408_07390</name>
</gene>
<dbReference type="EMBL" id="BHWB01000002">
    <property type="protein sequence ID" value="GCB33794.1"/>
    <property type="molecule type" value="Genomic_DNA"/>
</dbReference>
<keyword evidence="3" id="KW-1185">Reference proteome</keyword>
<comment type="caution">
    <text evidence="2">The sequence shown here is derived from an EMBL/GenBank/DDBJ whole genome shotgun (WGS) entry which is preliminary data.</text>
</comment>
<dbReference type="Proteomes" id="UP000288079">
    <property type="component" value="Unassembled WGS sequence"/>
</dbReference>
<feature type="chain" id="PRO_5019424198" evidence="1">
    <location>
        <begin position="16"/>
        <end position="72"/>
    </location>
</feature>
<evidence type="ECO:0000313" key="3">
    <source>
        <dbReference type="Proteomes" id="UP000288079"/>
    </source>
</evidence>
<protein>
    <submittedName>
        <fullName evidence="2">Uncharacterized protein</fullName>
    </submittedName>
</protein>
<evidence type="ECO:0000313" key="2">
    <source>
        <dbReference type="EMBL" id="GCB33794.1"/>
    </source>
</evidence>